<keyword evidence="3" id="KW-0479">Metal-binding</keyword>
<dbReference type="FunFam" id="3.30.160.60:FF:001498">
    <property type="entry name" value="Zinc finger protein 404"/>
    <property type="match status" value="1"/>
</dbReference>
<dbReference type="SMART" id="SM00355">
    <property type="entry name" value="ZnF_C2H2"/>
    <property type="match status" value="2"/>
</dbReference>
<keyword evidence="13" id="KW-1185">Reference proteome</keyword>
<evidence type="ECO:0000256" key="1">
    <source>
        <dbReference type="ARBA" id="ARBA00004123"/>
    </source>
</evidence>
<keyword evidence="7" id="KW-0238">DNA-binding</keyword>
<keyword evidence="6" id="KW-0862">Zinc</keyword>
<evidence type="ECO:0000256" key="2">
    <source>
        <dbReference type="ARBA" id="ARBA00006991"/>
    </source>
</evidence>
<comment type="subcellular location">
    <subcellularLocation>
        <location evidence="1">Nucleus</location>
    </subcellularLocation>
</comment>
<dbReference type="InterPro" id="IPR036236">
    <property type="entry name" value="Znf_C2H2_sf"/>
</dbReference>
<dbReference type="PROSITE" id="PS00028">
    <property type="entry name" value="ZINC_FINGER_C2H2_1"/>
    <property type="match status" value="2"/>
</dbReference>
<dbReference type="InterPro" id="IPR013087">
    <property type="entry name" value="Znf_C2H2_type"/>
</dbReference>
<keyword evidence="5 9" id="KW-0863">Zinc-finger</keyword>
<evidence type="ECO:0000256" key="3">
    <source>
        <dbReference type="ARBA" id="ARBA00022723"/>
    </source>
</evidence>
<feature type="compositionally biased region" description="Basic and acidic residues" evidence="10">
    <location>
        <begin position="28"/>
        <end position="37"/>
    </location>
</feature>
<dbReference type="FunFam" id="3.30.160.60:FF:001235">
    <property type="entry name" value="Si:ch211-119o8.6"/>
    <property type="match status" value="1"/>
</dbReference>
<dbReference type="SUPFAM" id="SSF57667">
    <property type="entry name" value="beta-beta-alpha zinc fingers"/>
    <property type="match status" value="1"/>
</dbReference>
<dbReference type="PANTHER" id="PTHR14196:SF12">
    <property type="entry name" value="ZINC FINGER PROTEIN 208-LIKE"/>
    <property type="match status" value="1"/>
</dbReference>
<evidence type="ECO:0000256" key="9">
    <source>
        <dbReference type="PROSITE-ProRule" id="PRU00042"/>
    </source>
</evidence>
<feature type="domain" description="C2H2-type" evidence="11">
    <location>
        <begin position="109"/>
        <end position="136"/>
    </location>
</feature>
<feature type="domain" description="C2H2-type" evidence="11">
    <location>
        <begin position="137"/>
        <end position="164"/>
    </location>
</feature>
<reference evidence="12" key="2">
    <citation type="submission" date="2025-08" db="UniProtKB">
        <authorList>
            <consortium name="Ensembl"/>
        </authorList>
    </citation>
    <scope>IDENTIFICATION</scope>
</reference>
<feature type="compositionally biased region" description="Basic and acidic residues" evidence="10">
    <location>
        <begin position="1"/>
        <end position="16"/>
    </location>
</feature>
<dbReference type="Gene3D" id="3.30.160.60">
    <property type="entry name" value="Classic Zinc Finger"/>
    <property type="match status" value="2"/>
</dbReference>
<evidence type="ECO:0000256" key="10">
    <source>
        <dbReference type="SAM" id="MobiDB-lite"/>
    </source>
</evidence>
<name>A0A3P8S8S0_AMPPE</name>
<dbReference type="STRING" id="161767.ENSAPEP00000009153"/>
<evidence type="ECO:0000256" key="7">
    <source>
        <dbReference type="ARBA" id="ARBA00023125"/>
    </source>
</evidence>
<evidence type="ECO:0000256" key="4">
    <source>
        <dbReference type="ARBA" id="ARBA00022737"/>
    </source>
</evidence>
<keyword evidence="4" id="KW-0677">Repeat</keyword>
<protein>
    <recommendedName>
        <fullName evidence="11">C2H2-type domain-containing protein</fullName>
    </recommendedName>
</protein>
<dbReference type="GO" id="GO:0000977">
    <property type="term" value="F:RNA polymerase II transcription regulatory region sequence-specific DNA binding"/>
    <property type="evidence" value="ECO:0007669"/>
    <property type="project" value="TreeGrafter"/>
</dbReference>
<reference evidence="12 13" key="1">
    <citation type="submission" date="2018-03" db="EMBL/GenBank/DDBJ databases">
        <title>Finding Nemo's genes: A chromosome-scale reference assembly of the genome of the orange clownfish Amphiprion percula.</title>
        <authorList>
            <person name="Lehmann R."/>
        </authorList>
    </citation>
    <scope>NUCLEOTIDE SEQUENCE</scope>
</reference>
<dbReference type="InterPro" id="IPR050717">
    <property type="entry name" value="C2H2-ZF_Transcription_Reg"/>
</dbReference>
<evidence type="ECO:0000256" key="8">
    <source>
        <dbReference type="ARBA" id="ARBA00023242"/>
    </source>
</evidence>
<dbReference type="GeneTree" id="ENSGT01150000286953"/>
<dbReference type="PANTHER" id="PTHR14196">
    <property type="entry name" value="ODD-SKIPPED - RELATED"/>
    <property type="match status" value="1"/>
</dbReference>
<dbReference type="Pfam" id="PF13465">
    <property type="entry name" value="zf-H2C2_2"/>
    <property type="match status" value="1"/>
</dbReference>
<dbReference type="Proteomes" id="UP000265080">
    <property type="component" value="Chromosome 1"/>
</dbReference>
<dbReference type="GO" id="GO:0008270">
    <property type="term" value="F:zinc ion binding"/>
    <property type="evidence" value="ECO:0007669"/>
    <property type="project" value="UniProtKB-KW"/>
</dbReference>
<dbReference type="Ensembl" id="ENSAPET00000009404.1">
    <property type="protein sequence ID" value="ENSAPEP00000009153.1"/>
    <property type="gene ID" value="ENSAPEG00000006572.1"/>
</dbReference>
<evidence type="ECO:0000313" key="13">
    <source>
        <dbReference type="Proteomes" id="UP000265080"/>
    </source>
</evidence>
<dbReference type="GO" id="GO:0000981">
    <property type="term" value="F:DNA-binding transcription factor activity, RNA polymerase II-specific"/>
    <property type="evidence" value="ECO:0007669"/>
    <property type="project" value="TreeGrafter"/>
</dbReference>
<dbReference type="GO" id="GO:0005634">
    <property type="term" value="C:nucleus"/>
    <property type="evidence" value="ECO:0007669"/>
    <property type="project" value="UniProtKB-SubCell"/>
</dbReference>
<dbReference type="PROSITE" id="PS50157">
    <property type="entry name" value="ZINC_FINGER_C2H2_2"/>
    <property type="match status" value="2"/>
</dbReference>
<dbReference type="OMA" id="GLHCDAN"/>
<comment type="similarity">
    <text evidence="2">Belongs to the krueppel C2H2-type zinc-finger protein family.</text>
</comment>
<accession>A0A3P8S8S0</accession>
<dbReference type="AlphaFoldDB" id="A0A3P8S8S0"/>
<organism evidence="12 13">
    <name type="scientific">Amphiprion percula</name>
    <name type="common">Orange clownfish</name>
    <name type="synonym">Lutjanus percula</name>
    <dbReference type="NCBI Taxonomy" id="161767"/>
    <lineage>
        <taxon>Eukaryota</taxon>
        <taxon>Metazoa</taxon>
        <taxon>Chordata</taxon>
        <taxon>Craniata</taxon>
        <taxon>Vertebrata</taxon>
        <taxon>Euteleostomi</taxon>
        <taxon>Actinopterygii</taxon>
        <taxon>Neopterygii</taxon>
        <taxon>Teleostei</taxon>
        <taxon>Neoteleostei</taxon>
        <taxon>Acanthomorphata</taxon>
        <taxon>Ovalentaria</taxon>
        <taxon>Pomacentridae</taxon>
        <taxon>Amphiprion</taxon>
    </lineage>
</organism>
<evidence type="ECO:0000256" key="6">
    <source>
        <dbReference type="ARBA" id="ARBA00022833"/>
    </source>
</evidence>
<evidence type="ECO:0000256" key="5">
    <source>
        <dbReference type="ARBA" id="ARBA00022771"/>
    </source>
</evidence>
<keyword evidence="8" id="KW-0539">Nucleus</keyword>
<reference evidence="12" key="3">
    <citation type="submission" date="2025-09" db="UniProtKB">
        <authorList>
            <consortium name="Ensembl"/>
        </authorList>
    </citation>
    <scope>IDENTIFICATION</scope>
</reference>
<evidence type="ECO:0000259" key="11">
    <source>
        <dbReference type="PROSITE" id="PS50157"/>
    </source>
</evidence>
<evidence type="ECO:0000313" key="12">
    <source>
        <dbReference type="Ensembl" id="ENSAPEP00000009153.1"/>
    </source>
</evidence>
<sequence>MERREDDREAPHIKEEQEVEPLTAQACEKQEETDTKDSMFNIIYVQRSDEEGRHLPHQNQIVKNKEGDLLPGSSSQPVKEGASEDDGGLHCDANKNKPQSAGETADRPYTCSVCNKNFRIKSILTRHMKTHTGEKPYSCSVCGKSFIQRSYLQTHMNSHSGQKPYRCSFLLCVFFFFLKHRSVFKNERSKPPVFYYVTFYECFCSCMYFF</sequence>
<proteinExistence type="inferred from homology"/>
<feature type="region of interest" description="Disordered" evidence="10">
    <location>
        <begin position="1"/>
        <end position="107"/>
    </location>
</feature>